<proteinExistence type="predicted"/>
<name>A0ABW1SAD1_9PROT</name>
<dbReference type="Proteomes" id="UP001596303">
    <property type="component" value="Unassembled WGS sequence"/>
</dbReference>
<dbReference type="InterPro" id="IPR046093">
    <property type="entry name" value="DUF6111"/>
</dbReference>
<keyword evidence="3" id="KW-1185">Reference proteome</keyword>
<sequence>MTRILLQLLLILVPFAIFALYRFATRHARTERQKWPIAVLTGIGFAISAAFYGWVYFREPHGDRTCYSAPRFVDGEIIQGEVIPCSDASIDSRD</sequence>
<organism evidence="2 3">
    <name type="scientific">Ponticaulis profundi</name>
    <dbReference type="NCBI Taxonomy" id="2665222"/>
    <lineage>
        <taxon>Bacteria</taxon>
        <taxon>Pseudomonadati</taxon>
        <taxon>Pseudomonadota</taxon>
        <taxon>Alphaproteobacteria</taxon>
        <taxon>Hyphomonadales</taxon>
        <taxon>Hyphomonadaceae</taxon>
        <taxon>Ponticaulis</taxon>
    </lineage>
</organism>
<comment type="caution">
    <text evidence="2">The sequence shown here is derived from an EMBL/GenBank/DDBJ whole genome shotgun (WGS) entry which is preliminary data.</text>
</comment>
<gene>
    <name evidence="2" type="ORF">ACFQDM_11110</name>
</gene>
<dbReference type="EMBL" id="JBHSSW010000012">
    <property type="protein sequence ID" value="MFC6198635.1"/>
    <property type="molecule type" value="Genomic_DNA"/>
</dbReference>
<keyword evidence="1" id="KW-0812">Transmembrane</keyword>
<feature type="transmembrane region" description="Helical" evidence="1">
    <location>
        <begin position="35"/>
        <end position="57"/>
    </location>
</feature>
<keyword evidence="1" id="KW-1133">Transmembrane helix</keyword>
<feature type="transmembrane region" description="Helical" evidence="1">
    <location>
        <begin position="6"/>
        <end position="23"/>
    </location>
</feature>
<evidence type="ECO:0000256" key="1">
    <source>
        <dbReference type="SAM" id="Phobius"/>
    </source>
</evidence>
<evidence type="ECO:0000313" key="3">
    <source>
        <dbReference type="Proteomes" id="UP001596303"/>
    </source>
</evidence>
<evidence type="ECO:0000313" key="2">
    <source>
        <dbReference type="EMBL" id="MFC6198635.1"/>
    </source>
</evidence>
<dbReference type="RefSeq" id="WP_377379014.1">
    <property type="nucleotide sequence ID" value="NZ_JBHSSW010000012.1"/>
</dbReference>
<accession>A0ABW1SAD1</accession>
<protein>
    <submittedName>
        <fullName evidence="2">DUF6111 family protein</fullName>
    </submittedName>
</protein>
<keyword evidence="1" id="KW-0472">Membrane</keyword>
<reference evidence="3" key="1">
    <citation type="journal article" date="2019" name="Int. J. Syst. Evol. Microbiol.">
        <title>The Global Catalogue of Microorganisms (GCM) 10K type strain sequencing project: providing services to taxonomists for standard genome sequencing and annotation.</title>
        <authorList>
            <consortium name="The Broad Institute Genomics Platform"/>
            <consortium name="The Broad Institute Genome Sequencing Center for Infectious Disease"/>
            <person name="Wu L."/>
            <person name="Ma J."/>
        </authorList>
    </citation>
    <scope>NUCLEOTIDE SEQUENCE [LARGE SCALE GENOMIC DNA]</scope>
    <source>
        <strain evidence="3">CGMCC-1.15741</strain>
    </source>
</reference>
<dbReference type="Pfam" id="PF19606">
    <property type="entry name" value="DUF6111"/>
    <property type="match status" value="1"/>
</dbReference>